<protein>
    <submittedName>
        <fullName evidence="1">Putative 2og-fe oxygenase family protein</fullName>
    </submittedName>
</protein>
<evidence type="ECO:0000313" key="2">
    <source>
        <dbReference type="Proteomes" id="UP000014074"/>
    </source>
</evidence>
<dbReference type="OrthoDB" id="27483at2759"/>
<dbReference type="PANTHER" id="PTHR33099">
    <property type="entry name" value="FE2OG DIOXYGENASE DOMAIN-CONTAINING PROTEIN"/>
    <property type="match status" value="1"/>
</dbReference>
<name>R8BNL7_PHAM7</name>
<dbReference type="Proteomes" id="UP000014074">
    <property type="component" value="Unassembled WGS sequence"/>
</dbReference>
<dbReference type="GeneID" id="19323916"/>
<dbReference type="RefSeq" id="XP_007914305.1">
    <property type="nucleotide sequence ID" value="XM_007916114.1"/>
</dbReference>
<sequence>MTFDWSTNQTDPNDAMISWAAFYSDCEHEVLEVTSGHRLTLTYNLYAVRGAGRLTGVSPTLDPTKLPLFKAFQATLDQDPFNGQGRRRGLWEIFRAMYLPAKIVPVIEMDEGIQDQFSYFYDKADDPENPWAVALRARLPPTKPSKFIIGHQFGIRRTNNIQVESVSDYHSIFTRWGEYAPDSIKWLVKPRMSELQLLYMAVRKPPDPASAKTKLAKIISKYGNNASMEAMYSRCAMLVTIPAKDELSCNEETF</sequence>
<gene>
    <name evidence="1" type="ORF">UCRPA7_3557</name>
</gene>
<proteinExistence type="predicted"/>
<reference evidence="2" key="1">
    <citation type="journal article" date="2013" name="Genome Announc.">
        <title>Draft genome sequence of the ascomycete Phaeoacremonium aleophilum strain UCR-PA7, a causal agent of the esca disease complex in grapevines.</title>
        <authorList>
            <person name="Blanco-Ulate B."/>
            <person name="Rolshausen P."/>
            <person name="Cantu D."/>
        </authorList>
    </citation>
    <scope>NUCLEOTIDE SEQUENCE [LARGE SCALE GENOMIC DNA]</scope>
    <source>
        <strain evidence="2">UCR-PA7</strain>
    </source>
</reference>
<organism evidence="1 2">
    <name type="scientific">Phaeoacremonium minimum (strain UCR-PA7)</name>
    <name type="common">Esca disease fungus</name>
    <name type="synonym">Togninia minima</name>
    <dbReference type="NCBI Taxonomy" id="1286976"/>
    <lineage>
        <taxon>Eukaryota</taxon>
        <taxon>Fungi</taxon>
        <taxon>Dikarya</taxon>
        <taxon>Ascomycota</taxon>
        <taxon>Pezizomycotina</taxon>
        <taxon>Sordariomycetes</taxon>
        <taxon>Sordariomycetidae</taxon>
        <taxon>Togniniales</taxon>
        <taxon>Togniniaceae</taxon>
        <taxon>Phaeoacremonium</taxon>
    </lineage>
</organism>
<dbReference type="EMBL" id="KB933059">
    <property type="protein sequence ID" value="EOO00947.1"/>
    <property type="molecule type" value="Genomic_DNA"/>
</dbReference>
<accession>R8BNL7</accession>
<evidence type="ECO:0000313" key="1">
    <source>
        <dbReference type="EMBL" id="EOO00947.1"/>
    </source>
</evidence>
<dbReference type="HOGENOM" id="CLU_1094928_0_0_1"/>
<dbReference type="KEGG" id="tmn:UCRPA7_3557"/>
<dbReference type="eggNOG" id="ENOG502S5RF">
    <property type="taxonomic scope" value="Eukaryota"/>
</dbReference>
<keyword evidence="2" id="KW-1185">Reference proteome</keyword>
<dbReference type="PANTHER" id="PTHR33099:SF7">
    <property type="entry name" value="MYND-TYPE DOMAIN-CONTAINING PROTEIN"/>
    <property type="match status" value="1"/>
</dbReference>
<dbReference type="AlphaFoldDB" id="R8BNL7"/>